<dbReference type="InterPro" id="IPR038479">
    <property type="entry name" value="Transthyretin-like_sf"/>
</dbReference>
<organism evidence="6 7">
    <name type="scientific">Ditylenchus destructor</name>
    <dbReference type="NCBI Taxonomy" id="166010"/>
    <lineage>
        <taxon>Eukaryota</taxon>
        <taxon>Metazoa</taxon>
        <taxon>Ecdysozoa</taxon>
        <taxon>Nematoda</taxon>
        <taxon>Chromadorea</taxon>
        <taxon>Rhabditida</taxon>
        <taxon>Tylenchina</taxon>
        <taxon>Tylenchomorpha</taxon>
        <taxon>Sphaerularioidea</taxon>
        <taxon>Anguinidae</taxon>
        <taxon>Anguininae</taxon>
        <taxon>Ditylenchus</taxon>
    </lineage>
</organism>
<evidence type="ECO:0000313" key="7">
    <source>
        <dbReference type="Proteomes" id="UP001201812"/>
    </source>
</evidence>
<dbReference type="EMBL" id="JAKKPZ010000971">
    <property type="protein sequence ID" value="KAI1691262.1"/>
    <property type="molecule type" value="Genomic_DNA"/>
</dbReference>
<dbReference type="Proteomes" id="UP001201812">
    <property type="component" value="Unassembled WGS sequence"/>
</dbReference>
<comment type="subcellular location">
    <subcellularLocation>
        <location evidence="1">Secreted</location>
    </subcellularLocation>
</comment>
<dbReference type="Pfam" id="PF01060">
    <property type="entry name" value="TTR-52"/>
    <property type="match status" value="1"/>
</dbReference>
<dbReference type="GO" id="GO:0005576">
    <property type="term" value="C:extracellular region"/>
    <property type="evidence" value="ECO:0007669"/>
    <property type="project" value="UniProtKB-SubCell"/>
</dbReference>
<feature type="signal peptide" evidence="5">
    <location>
        <begin position="1"/>
        <end position="16"/>
    </location>
</feature>
<dbReference type="GO" id="GO:0009986">
    <property type="term" value="C:cell surface"/>
    <property type="evidence" value="ECO:0007669"/>
    <property type="project" value="InterPro"/>
</dbReference>
<evidence type="ECO:0000256" key="1">
    <source>
        <dbReference type="ARBA" id="ARBA00004613"/>
    </source>
</evidence>
<dbReference type="AlphaFoldDB" id="A0AAD4MEP4"/>
<evidence type="ECO:0000256" key="3">
    <source>
        <dbReference type="ARBA" id="ARBA00022525"/>
    </source>
</evidence>
<dbReference type="Gene3D" id="2.60.40.3330">
    <property type="match status" value="1"/>
</dbReference>
<keyword evidence="7" id="KW-1185">Reference proteome</keyword>
<protein>
    <submittedName>
        <fullName evidence="6">Transthyretin-like family domain-containing protein</fullName>
    </submittedName>
</protein>
<comment type="similarity">
    <text evidence="2">Belongs to the nematode transthyretin-like family.</text>
</comment>
<proteinExistence type="inferred from homology"/>
<reference evidence="6" key="1">
    <citation type="submission" date="2022-01" db="EMBL/GenBank/DDBJ databases">
        <title>Genome Sequence Resource for Two Populations of Ditylenchus destructor, the Migratory Endoparasitic Phytonematode.</title>
        <authorList>
            <person name="Zhang H."/>
            <person name="Lin R."/>
            <person name="Xie B."/>
        </authorList>
    </citation>
    <scope>NUCLEOTIDE SEQUENCE</scope>
    <source>
        <strain evidence="6">BazhouSP</strain>
    </source>
</reference>
<name>A0AAD4MEP4_9BILA</name>
<dbReference type="InterPro" id="IPR001534">
    <property type="entry name" value="Transthyretin-like"/>
</dbReference>
<evidence type="ECO:0000256" key="4">
    <source>
        <dbReference type="ARBA" id="ARBA00022729"/>
    </source>
</evidence>
<gene>
    <name evidence="6" type="ORF">DdX_21991</name>
</gene>
<comment type="caution">
    <text evidence="6">The sequence shown here is derived from an EMBL/GenBank/DDBJ whole genome shotgun (WGS) entry which is preliminary data.</text>
</comment>
<feature type="chain" id="PRO_5042019122" evidence="5">
    <location>
        <begin position="17"/>
        <end position="170"/>
    </location>
</feature>
<evidence type="ECO:0000256" key="5">
    <source>
        <dbReference type="SAM" id="SignalP"/>
    </source>
</evidence>
<evidence type="ECO:0000313" key="6">
    <source>
        <dbReference type="EMBL" id="KAI1691262.1"/>
    </source>
</evidence>
<accession>A0AAD4MEP4</accession>
<keyword evidence="4 5" id="KW-0732">Signal</keyword>
<keyword evidence="3" id="KW-0964">Secreted</keyword>
<evidence type="ECO:0000256" key="2">
    <source>
        <dbReference type="ARBA" id="ARBA00010112"/>
    </source>
</evidence>
<dbReference type="PANTHER" id="PTHR21700">
    <property type="entry name" value="TRANSTHYRETIN-LIKE FAMILY PROTEIN-RELATED"/>
    <property type="match status" value="1"/>
</dbReference>
<sequence length="170" mass="18745">MFFALFVFVFFAASAAVSNVDVQESLLGVEKSVYVSGRLICGGKPYDGGNVTIYMDGGEGHPSWDPHFGTIMGAARTQQNGEFSFGGVVDRTDGEIYVVFFHQCLRRPSCVSHAAEVPYTLWYLPSAYICPGAECLHDPSKHYKIGDVNLDPIAKDVVQQEWCIKATVYF</sequence>